<dbReference type="AlphaFoldDB" id="A0A5J5AAE1"/>
<dbReference type="CDD" id="cd19908">
    <property type="entry name" value="DSRM_AtDRB-like_rpt2"/>
    <property type="match status" value="1"/>
</dbReference>
<proteinExistence type="predicted"/>
<dbReference type="PANTHER" id="PTHR46031:SF26">
    <property type="entry name" value="DOUBLE-STRANDED RNA-BINDING PROTEIN 2"/>
    <property type="match status" value="1"/>
</dbReference>
<feature type="domain" description="DRBM" evidence="4">
    <location>
        <begin position="1"/>
        <end position="70"/>
    </location>
</feature>
<dbReference type="CDD" id="cd19907">
    <property type="entry name" value="DSRM_AtDRB-like_rpt1"/>
    <property type="match status" value="1"/>
</dbReference>
<dbReference type="Pfam" id="PF00035">
    <property type="entry name" value="dsrm"/>
    <property type="match status" value="2"/>
</dbReference>
<accession>A0A5J5AAE1</accession>
<keyword evidence="2 3" id="KW-0694">RNA-binding</keyword>
<dbReference type="SMART" id="SM00358">
    <property type="entry name" value="DSRM"/>
    <property type="match status" value="2"/>
</dbReference>
<keyword evidence="6" id="KW-1185">Reference proteome</keyword>
<evidence type="ECO:0000256" key="2">
    <source>
        <dbReference type="ARBA" id="ARBA00022884"/>
    </source>
</evidence>
<dbReference type="InterPro" id="IPR014720">
    <property type="entry name" value="dsRBD_dom"/>
</dbReference>
<dbReference type="OrthoDB" id="5988181at2759"/>
<evidence type="ECO:0000313" key="5">
    <source>
        <dbReference type="EMBL" id="KAA8527490.1"/>
    </source>
</evidence>
<dbReference type="FunFam" id="3.30.160.20:FF:000036">
    <property type="entry name" value="Double-stranded RNA-binding protein 2"/>
    <property type="match status" value="1"/>
</dbReference>
<dbReference type="EMBL" id="CM018045">
    <property type="protein sequence ID" value="KAA8527490.1"/>
    <property type="molecule type" value="Genomic_DNA"/>
</dbReference>
<dbReference type="Proteomes" id="UP000325577">
    <property type="component" value="Linkage Group LG21"/>
</dbReference>
<organism evidence="5 6">
    <name type="scientific">Nyssa sinensis</name>
    <dbReference type="NCBI Taxonomy" id="561372"/>
    <lineage>
        <taxon>Eukaryota</taxon>
        <taxon>Viridiplantae</taxon>
        <taxon>Streptophyta</taxon>
        <taxon>Embryophyta</taxon>
        <taxon>Tracheophyta</taxon>
        <taxon>Spermatophyta</taxon>
        <taxon>Magnoliopsida</taxon>
        <taxon>eudicotyledons</taxon>
        <taxon>Gunneridae</taxon>
        <taxon>Pentapetalae</taxon>
        <taxon>asterids</taxon>
        <taxon>Cornales</taxon>
        <taxon>Nyssaceae</taxon>
        <taxon>Nyssa</taxon>
    </lineage>
</organism>
<dbReference type="InterPro" id="IPR044450">
    <property type="entry name" value="AtDRB-like_DSRM_1"/>
</dbReference>
<sequence>MYKNQLQELAQRSCFNLPSYSCVREGPDHSPHFKAKVNFNGEIFDSPTFCSTLRQAEHTAAEVALKTLSVQGPSSALAARVLDETGVYKNLLQETAHRAGLKLPVYITVRAGPGHVPLFNCTVELAGMSFIGEPAKTKRQAQKKAAMTAWFTLKKLSQSSSSTSSLSEFGGKDEQEQVTVAHYLASLQSAEMNKLIQRDHHHGRHELAPVRRDVIPYGAGRSLYPMQHQSWAYSCFSPGVAFCQTRPLERVFQQQSHPLAFPSASTCIPGPQFFPFVQSIFRPDQCPYFLARDQEPVPLVPGIGPFLYLSNHSMPVPVGSNSQVTIQEIDETTQMEEQSLDKDSNYGFWKINSPSNASGLTPTEVPNHPDSLCRHSKLRIQELPHGKDEGKDGNTQNFGQLGTYRNEEFSWIPPGFTSDRDRATSTKEARCRLQNPNNSRYSWSNVRTPISFHD</sequence>
<keyword evidence="1" id="KW-0677">Repeat</keyword>
<evidence type="ECO:0000259" key="4">
    <source>
        <dbReference type="PROSITE" id="PS50137"/>
    </source>
</evidence>
<evidence type="ECO:0000256" key="1">
    <source>
        <dbReference type="ARBA" id="ARBA00022737"/>
    </source>
</evidence>
<gene>
    <name evidence="5" type="ORF">F0562_034795</name>
</gene>
<dbReference type="SUPFAM" id="SSF54768">
    <property type="entry name" value="dsRNA-binding domain-like"/>
    <property type="match status" value="2"/>
</dbReference>
<dbReference type="Gene3D" id="3.30.160.20">
    <property type="match status" value="2"/>
</dbReference>
<reference evidence="5 6" key="1">
    <citation type="submission" date="2019-09" db="EMBL/GenBank/DDBJ databases">
        <title>A chromosome-level genome assembly of the Chinese tupelo Nyssa sinensis.</title>
        <authorList>
            <person name="Yang X."/>
            <person name="Kang M."/>
            <person name="Yang Y."/>
            <person name="Xiong H."/>
            <person name="Wang M."/>
            <person name="Zhang Z."/>
            <person name="Wang Z."/>
            <person name="Wu H."/>
            <person name="Ma T."/>
            <person name="Liu J."/>
            <person name="Xi Z."/>
        </authorList>
    </citation>
    <scope>NUCLEOTIDE SEQUENCE [LARGE SCALE GENOMIC DNA]</scope>
    <source>
        <strain evidence="5">J267</strain>
        <tissue evidence="5">Leaf</tissue>
    </source>
</reference>
<evidence type="ECO:0000313" key="6">
    <source>
        <dbReference type="Proteomes" id="UP000325577"/>
    </source>
</evidence>
<dbReference type="PROSITE" id="PS50137">
    <property type="entry name" value="DS_RBD"/>
    <property type="match status" value="2"/>
</dbReference>
<dbReference type="GO" id="GO:0003725">
    <property type="term" value="F:double-stranded RNA binding"/>
    <property type="evidence" value="ECO:0007669"/>
    <property type="project" value="InterPro"/>
</dbReference>
<name>A0A5J5AAE1_9ASTE</name>
<protein>
    <recommendedName>
        <fullName evidence="4">DRBM domain-containing protein</fullName>
    </recommendedName>
</protein>
<feature type="domain" description="DRBM" evidence="4">
    <location>
        <begin position="87"/>
        <end position="155"/>
    </location>
</feature>
<dbReference type="InterPro" id="IPR044451">
    <property type="entry name" value="AtDRB-like_DSRM_2"/>
</dbReference>
<evidence type="ECO:0000256" key="3">
    <source>
        <dbReference type="PROSITE-ProRule" id="PRU00266"/>
    </source>
</evidence>
<dbReference type="PANTHER" id="PTHR46031">
    <property type="match status" value="1"/>
</dbReference>